<dbReference type="Proteomes" id="UP000284785">
    <property type="component" value="Unassembled WGS sequence"/>
</dbReference>
<name>A0A414HGQ1_BACT4</name>
<protein>
    <submittedName>
        <fullName evidence="1">Uncharacterized protein</fullName>
    </submittedName>
</protein>
<reference evidence="1 2" key="1">
    <citation type="submission" date="2018-08" db="EMBL/GenBank/DDBJ databases">
        <title>A genome reference for cultivated species of the human gut microbiota.</title>
        <authorList>
            <person name="Zou Y."/>
            <person name="Xue W."/>
            <person name="Luo G."/>
        </authorList>
    </citation>
    <scope>NUCLEOTIDE SEQUENCE [LARGE SCALE GENOMIC DNA]</scope>
    <source>
        <strain evidence="1 2">AM30-26</strain>
    </source>
</reference>
<organism evidence="1 2">
    <name type="scientific">Bacteroides thetaiotaomicron</name>
    <dbReference type="NCBI Taxonomy" id="818"/>
    <lineage>
        <taxon>Bacteria</taxon>
        <taxon>Pseudomonadati</taxon>
        <taxon>Bacteroidota</taxon>
        <taxon>Bacteroidia</taxon>
        <taxon>Bacteroidales</taxon>
        <taxon>Bacteroidaceae</taxon>
        <taxon>Bacteroides</taxon>
    </lineage>
</organism>
<dbReference type="AlphaFoldDB" id="A0A414HGQ1"/>
<accession>A0A414HGQ1</accession>
<dbReference type="EMBL" id="QSJP01000020">
    <property type="protein sequence ID" value="RHD84377.1"/>
    <property type="molecule type" value="Genomic_DNA"/>
</dbReference>
<comment type="caution">
    <text evidence="1">The sequence shown here is derived from an EMBL/GenBank/DDBJ whole genome shotgun (WGS) entry which is preliminary data.</text>
</comment>
<proteinExistence type="predicted"/>
<sequence>MNNIQLLIHMNNINIRFQIISKFMCFQGTIFNASLIFEKLAKERIGSANIHEGVHGFICFI</sequence>
<evidence type="ECO:0000313" key="2">
    <source>
        <dbReference type="Proteomes" id="UP000284785"/>
    </source>
</evidence>
<evidence type="ECO:0000313" key="1">
    <source>
        <dbReference type="EMBL" id="RHD84377.1"/>
    </source>
</evidence>
<gene>
    <name evidence="1" type="ORF">DW780_19475</name>
</gene>